<comment type="caution">
    <text evidence="1">The sequence shown here is derived from an EMBL/GenBank/DDBJ whole genome shotgun (WGS) entry which is preliminary data.</text>
</comment>
<accession>A0ACC2ZX82</accession>
<protein>
    <submittedName>
        <fullName evidence="1">Uncharacterized protein</fullName>
    </submittedName>
</protein>
<evidence type="ECO:0000313" key="1">
    <source>
        <dbReference type="EMBL" id="KAJ9652224.1"/>
    </source>
</evidence>
<gene>
    <name evidence="1" type="ORF">H2198_008497</name>
</gene>
<dbReference type="Proteomes" id="UP001172386">
    <property type="component" value="Unassembled WGS sequence"/>
</dbReference>
<name>A0ACC2ZX82_9EURO</name>
<dbReference type="EMBL" id="JAPDRQ010000209">
    <property type="protein sequence ID" value="KAJ9652224.1"/>
    <property type="molecule type" value="Genomic_DNA"/>
</dbReference>
<keyword evidence="2" id="KW-1185">Reference proteome</keyword>
<proteinExistence type="predicted"/>
<sequence>MASRQPQTASKDDGFPYKQLGILAICRLAEPIAFCSILAYSFIMVKDIRGEEDASFYSGLLVSAFAVAEACTAMFWGELSDKYGRKPIILIALAGTALSSLLFGFAKNYWVALFARAVGGLLNGNQAVLQTMVAEMIHKPEHEPRAYAIQPLMWSLGSIAGSSLGGFTAQPAKFHPGLFSQDGIFGEYPYLLPNLIAVGAIVIAMILGWLFLEETNPTIVGDYNHLPNSSQPEMVDETTPLRRHSTHQSPSSVRTHRRGSILVSTTAPLANDPNFDLRRPSIASITSIQAFLKSSQPFESHPVFHEEIESAQSDFLPTKTFTKEVILYIVALCLMALHQMAFSANLPIYLLDEPQQPPKHLDLVGGLGHTLPEVGTYLAIYSIVSLAIQAFVFPFYVEKLGVWHAIASTTILAPFVHAAMPFVSLLPHPRVGVYVIMALQCFSTIIIYPCVLILLKNATPSSLVLGRVNGVAMSGCSGVRTLAPPLVGIIYSSIGSAAAWWTCAIIAVFAIFELFFIPKPKNDNKEILRRASVNIEES</sequence>
<reference evidence="1" key="1">
    <citation type="submission" date="2022-10" db="EMBL/GenBank/DDBJ databases">
        <title>Culturing micro-colonial fungi from biological soil crusts in the Mojave desert and describing Neophaeococcomyces mojavensis, and introducing the new genera and species Taxawa tesnikishii.</title>
        <authorList>
            <person name="Kurbessoian T."/>
            <person name="Stajich J.E."/>
        </authorList>
    </citation>
    <scope>NUCLEOTIDE SEQUENCE</scope>
    <source>
        <strain evidence="1">JES_112</strain>
    </source>
</reference>
<evidence type="ECO:0000313" key="2">
    <source>
        <dbReference type="Proteomes" id="UP001172386"/>
    </source>
</evidence>
<organism evidence="1 2">
    <name type="scientific">Neophaeococcomyces mojaviensis</name>
    <dbReference type="NCBI Taxonomy" id="3383035"/>
    <lineage>
        <taxon>Eukaryota</taxon>
        <taxon>Fungi</taxon>
        <taxon>Dikarya</taxon>
        <taxon>Ascomycota</taxon>
        <taxon>Pezizomycotina</taxon>
        <taxon>Eurotiomycetes</taxon>
        <taxon>Chaetothyriomycetidae</taxon>
        <taxon>Chaetothyriales</taxon>
        <taxon>Chaetothyriales incertae sedis</taxon>
        <taxon>Neophaeococcomyces</taxon>
    </lineage>
</organism>